<proteinExistence type="predicted"/>
<dbReference type="RefSeq" id="WP_092590332.1">
    <property type="nucleotide sequence ID" value="NZ_FMWL01000006.1"/>
</dbReference>
<protein>
    <recommendedName>
        <fullName evidence="3">DUF3841 domain-containing protein</fullName>
    </recommendedName>
</protein>
<evidence type="ECO:0008006" key="3">
    <source>
        <dbReference type="Google" id="ProtNLM"/>
    </source>
</evidence>
<accession>A0A1G5RZX9</accession>
<gene>
    <name evidence="1" type="ORF">SAMN03080599_01555</name>
</gene>
<reference evidence="1 2" key="1">
    <citation type="submission" date="2016-10" db="EMBL/GenBank/DDBJ databases">
        <authorList>
            <person name="de Groot N.N."/>
        </authorList>
    </citation>
    <scope>NUCLEOTIDE SEQUENCE [LARGE SCALE GENOMIC DNA]</scope>
    <source>
        <strain evidence="1 2">DSM 2784</strain>
    </source>
</reference>
<organism evidence="1 2">
    <name type="scientific">Acidaminobacter hydrogenoformans DSM 2784</name>
    <dbReference type="NCBI Taxonomy" id="1120920"/>
    <lineage>
        <taxon>Bacteria</taxon>
        <taxon>Bacillati</taxon>
        <taxon>Bacillota</taxon>
        <taxon>Clostridia</taxon>
        <taxon>Peptostreptococcales</taxon>
        <taxon>Acidaminobacteraceae</taxon>
        <taxon>Acidaminobacter</taxon>
    </lineage>
</organism>
<name>A0A1G5RZX9_9FIRM</name>
<evidence type="ECO:0000313" key="2">
    <source>
        <dbReference type="Proteomes" id="UP000199208"/>
    </source>
</evidence>
<dbReference type="STRING" id="1120920.SAMN03080599_01555"/>
<dbReference type="EMBL" id="FMWL01000006">
    <property type="protein sequence ID" value="SCZ79031.1"/>
    <property type="molecule type" value="Genomic_DNA"/>
</dbReference>
<dbReference type="OrthoDB" id="286252at2"/>
<sequence>MSEANKVRLWTRQDIKSLEALKAHGVIRIERAHLEEKFDVIADYIIKLYKWFVNAANQRNPKPEGVEFPVWCSISEENMLRPTEDSVVYVLEVDPSEIIYFDGVKWDHVLNHLYIPKDKADEEAYKKDMASRGHTNLFAFVDEATAHFYPRERKQVMDSWVRVFDIDEWNIFRVQANLWEIREDMIVDILYAE</sequence>
<dbReference type="InterPro" id="IPR024211">
    <property type="entry name" value="DUF3841"/>
</dbReference>
<keyword evidence="2" id="KW-1185">Reference proteome</keyword>
<dbReference type="Pfam" id="PF12952">
    <property type="entry name" value="DUF3841"/>
    <property type="match status" value="1"/>
</dbReference>
<evidence type="ECO:0000313" key="1">
    <source>
        <dbReference type="EMBL" id="SCZ79031.1"/>
    </source>
</evidence>
<dbReference type="Proteomes" id="UP000199208">
    <property type="component" value="Unassembled WGS sequence"/>
</dbReference>
<dbReference type="AlphaFoldDB" id="A0A1G5RZX9"/>